<keyword evidence="4" id="KW-1185">Reference proteome</keyword>
<evidence type="ECO:0000256" key="2">
    <source>
        <dbReference type="SAM" id="Phobius"/>
    </source>
</evidence>
<organism evidence="3 4">
    <name type="scientific">Pseudogymnoascus verrucosus</name>
    <dbReference type="NCBI Taxonomy" id="342668"/>
    <lineage>
        <taxon>Eukaryota</taxon>
        <taxon>Fungi</taxon>
        <taxon>Dikarya</taxon>
        <taxon>Ascomycota</taxon>
        <taxon>Pezizomycotina</taxon>
        <taxon>Leotiomycetes</taxon>
        <taxon>Thelebolales</taxon>
        <taxon>Thelebolaceae</taxon>
        <taxon>Pseudogymnoascus</taxon>
    </lineage>
</organism>
<reference evidence="3 4" key="1">
    <citation type="submission" date="2016-03" db="EMBL/GenBank/DDBJ databases">
        <title>Comparative genomics of Pseudogymnoascus destructans, the fungus causing white-nose syndrome of bats.</title>
        <authorList>
            <person name="Palmer J.M."/>
            <person name="Drees K.P."/>
            <person name="Foster J.T."/>
            <person name="Lindner D.L."/>
        </authorList>
    </citation>
    <scope>NUCLEOTIDE SEQUENCE [LARGE SCALE GENOMIC DNA]</scope>
    <source>
        <strain evidence="3 4">UAMH 10579</strain>
    </source>
</reference>
<feature type="transmembrane region" description="Helical" evidence="2">
    <location>
        <begin position="15"/>
        <end position="33"/>
    </location>
</feature>
<keyword evidence="2" id="KW-0812">Transmembrane</keyword>
<dbReference type="EMBL" id="KV460247">
    <property type="protein sequence ID" value="OBT94025.1"/>
    <property type="molecule type" value="Genomic_DNA"/>
</dbReference>
<evidence type="ECO:0000313" key="3">
    <source>
        <dbReference type="EMBL" id="OBT94025.1"/>
    </source>
</evidence>
<proteinExistence type="predicted"/>
<reference evidence="4" key="2">
    <citation type="journal article" date="2018" name="Nat. Commun.">
        <title>Extreme sensitivity to ultraviolet light in the fungal pathogen causing white-nose syndrome of bats.</title>
        <authorList>
            <person name="Palmer J.M."/>
            <person name="Drees K.P."/>
            <person name="Foster J.T."/>
            <person name="Lindner D.L."/>
        </authorList>
    </citation>
    <scope>NUCLEOTIDE SEQUENCE [LARGE SCALE GENOMIC DNA]</scope>
    <source>
        <strain evidence="4">UAMH 10579</strain>
    </source>
</reference>
<accession>A0A1B8GDW8</accession>
<evidence type="ECO:0000256" key="1">
    <source>
        <dbReference type="SAM" id="MobiDB-lite"/>
    </source>
</evidence>
<keyword evidence="2" id="KW-0472">Membrane</keyword>
<dbReference type="RefSeq" id="XP_018127758.1">
    <property type="nucleotide sequence ID" value="XM_018276508.1"/>
</dbReference>
<dbReference type="AlphaFoldDB" id="A0A1B8GDW8"/>
<protein>
    <submittedName>
        <fullName evidence="3">Uncharacterized protein</fullName>
    </submittedName>
</protein>
<feature type="compositionally biased region" description="Basic and acidic residues" evidence="1">
    <location>
        <begin position="58"/>
        <end position="69"/>
    </location>
</feature>
<keyword evidence="2" id="KW-1133">Transmembrane helix</keyword>
<dbReference type="Proteomes" id="UP000091956">
    <property type="component" value="Unassembled WGS sequence"/>
</dbReference>
<dbReference type="GeneID" id="28840458"/>
<evidence type="ECO:0000313" key="4">
    <source>
        <dbReference type="Proteomes" id="UP000091956"/>
    </source>
</evidence>
<gene>
    <name evidence="3" type="ORF">VE01_07072</name>
</gene>
<sequence length="104" mass="11275">MTSLATVATEPYTPWPLPITTSIFTFLKVVVLFRDKGSSTTRLSSSAAERTSDYVRLQEARDAESRGVSDGRQAPILDYGMSGRGRIGAGEQFGSVRPCAKNDD</sequence>
<name>A0A1B8GDW8_9PEZI</name>
<feature type="region of interest" description="Disordered" evidence="1">
    <location>
        <begin position="58"/>
        <end position="81"/>
    </location>
</feature>